<dbReference type="GO" id="GO:0097367">
    <property type="term" value="F:carbohydrate derivative binding"/>
    <property type="evidence" value="ECO:0007669"/>
    <property type="project" value="InterPro"/>
</dbReference>
<evidence type="ECO:0000313" key="3">
    <source>
        <dbReference type="Proteomes" id="UP000602260"/>
    </source>
</evidence>
<dbReference type="PANTHER" id="PTHR10937:SF14">
    <property type="entry name" value="FRUCTOSELYSINE 6-PHOSPHATE DEGLYCASE"/>
    <property type="match status" value="1"/>
</dbReference>
<dbReference type="Gene3D" id="1.10.10.2240">
    <property type="match status" value="1"/>
</dbReference>
<dbReference type="PROSITE" id="PS51464">
    <property type="entry name" value="SIS"/>
    <property type="match status" value="1"/>
</dbReference>
<dbReference type="AlphaFoldDB" id="A0A8J6IYT1"/>
<dbReference type="EMBL" id="JACOPN010000003">
    <property type="protein sequence ID" value="MBC5716663.1"/>
    <property type="molecule type" value="Genomic_DNA"/>
</dbReference>
<dbReference type="Gene3D" id="3.40.50.10490">
    <property type="entry name" value="Glucose-6-phosphate isomerase like protein, domain 1"/>
    <property type="match status" value="1"/>
</dbReference>
<proteinExistence type="predicted"/>
<accession>A0A8J6IYT1</accession>
<dbReference type="SUPFAM" id="SSF53697">
    <property type="entry name" value="SIS domain"/>
    <property type="match status" value="1"/>
</dbReference>
<dbReference type="InterPro" id="IPR046348">
    <property type="entry name" value="SIS_dom_sf"/>
</dbReference>
<dbReference type="GO" id="GO:0006047">
    <property type="term" value="P:UDP-N-acetylglucosamine metabolic process"/>
    <property type="evidence" value="ECO:0007669"/>
    <property type="project" value="TreeGrafter"/>
</dbReference>
<protein>
    <submittedName>
        <fullName evidence="2">SIS domain-containing protein</fullName>
    </submittedName>
</protein>
<evidence type="ECO:0000313" key="2">
    <source>
        <dbReference type="EMBL" id="MBC5716663.1"/>
    </source>
</evidence>
<feature type="domain" description="SIS" evidence="1">
    <location>
        <begin position="16"/>
        <end position="165"/>
    </location>
</feature>
<dbReference type="Proteomes" id="UP000602260">
    <property type="component" value="Unassembled WGS sequence"/>
</dbReference>
<dbReference type="PANTHER" id="PTHR10937">
    <property type="entry name" value="GLUCOSAMINE--FRUCTOSE-6-PHOSPHATE AMINOTRANSFERASE, ISOMERIZING"/>
    <property type="match status" value="1"/>
</dbReference>
<dbReference type="RefSeq" id="WP_186878035.1">
    <property type="nucleotide sequence ID" value="NZ_JACOPN010000003.1"/>
</dbReference>
<organism evidence="2 3">
    <name type="scientific">Flintibacter faecis</name>
    <dbReference type="NCBI Taxonomy" id="2763047"/>
    <lineage>
        <taxon>Bacteria</taxon>
        <taxon>Bacillati</taxon>
        <taxon>Bacillota</taxon>
        <taxon>Clostridia</taxon>
        <taxon>Eubacteriales</taxon>
        <taxon>Flintibacter</taxon>
    </lineage>
</organism>
<keyword evidence="3" id="KW-1185">Reference proteome</keyword>
<dbReference type="GO" id="GO:0006002">
    <property type="term" value="P:fructose 6-phosphate metabolic process"/>
    <property type="evidence" value="ECO:0007669"/>
    <property type="project" value="TreeGrafter"/>
</dbReference>
<name>A0A8J6IYT1_9FIRM</name>
<gene>
    <name evidence="2" type="ORF">H8S55_04905</name>
</gene>
<dbReference type="GO" id="GO:0006487">
    <property type="term" value="P:protein N-linked glycosylation"/>
    <property type="evidence" value="ECO:0007669"/>
    <property type="project" value="TreeGrafter"/>
</dbReference>
<evidence type="ECO:0000259" key="1">
    <source>
        <dbReference type="PROSITE" id="PS51464"/>
    </source>
</evidence>
<dbReference type="InterPro" id="IPR001347">
    <property type="entry name" value="SIS_dom"/>
</dbReference>
<reference evidence="2" key="1">
    <citation type="submission" date="2020-08" db="EMBL/GenBank/DDBJ databases">
        <title>Genome public.</title>
        <authorList>
            <person name="Liu C."/>
            <person name="Sun Q."/>
        </authorList>
    </citation>
    <scope>NUCLEOTIDE SEQUENCE</scope>
    <source>
        <strain evidence="2">BX5</strain>
    </source>
</reference>
<dbReference type="GO" id="GO:0004360">
    <property type="term" value="F:glutamine-fructose-6-phosphate transaminase (isomerizing) activity"/>
    <property type="evidence" value="ECO:0007669"/>
    <property type="project" value="TreeGrafter"/>
</dbReference>
<dbReference type="Gene3D" id="3.40.50.12570">
    <property type="match status" value="1"/>
</dbReference>
<dbReference type="Pfam" id="PF01380">
    <property type="entry name" value="SIS"/>
    <property type="match status" value="1"/>
</dbReference>
<comment type="caution">
    <text evidence="2">The sequence shown here is derived from an EMBL/GenBank/DDBJ whole genome shotgun (WGS) entry which is preliminary data.</text>
</comment>
<sequence length="334" mass="37036">MNVKGMQEIIEVVDQVKSDLDAAGGLKHIYFVACGGSLASSFPARYLLQQESTSMHVSGMNSSEFVHATPKAVGPSSLVICTSTKATAETVDALKKANAAGAVTIGLTGYSDSLTAQTAKYSLVYFHADEWCQDPSLVHCNSQGTALKLAFRLLFAMEGYAGYEKAMDAFCKFPDIYAAAYQAVKPEAARFAMQYRNDTIFNVLASGAAWEVAYSDAFCFFQEMQTVHCVPCHSGEYFHGAFETTDNQLAVLLFKSIGKTRPIDERAERFLERFGGHHYIFDAKEMGLSALDPDVAEYFNALLLHPISKQFISAMGDVRMHPMSYRRYMWKFEY</sequence>